<protein>
    <recommendedName>
        <fullName evidence="1">Endonuclease/exonuclease/phosphatase domain-containing protein</fullName>
    </recommendedName>
</protein>
<proteinExistence type="predicted"/>
<dbReference type="GeneTree" id="ENSGT00950000183016"/>
<evidence type="ECO:0000313" key="3">
    <source>
        <dbReference type="Proteomes" id="UP000008672"/>
    </source>
</evidence>
<reference evidence="2" key="2">
    <citation type="submission" date="2025-08" db="UniProtKB">
        <authorList>
            <consortium name="Ensembl"/>
        </authorList>
    </citation>
    <scope>IDENTIFICATION</scope>
</reference>
<dbReference type="SUPFAM" id="SSF56219">
    <property type="entry name" value="DNase I-like"/>
    <property type="match status" value="1"/>
</dbReference>
<dbReference type="Proteomes" id="UP000008672">
    <property type="component" value="Unassembled WGS sequence"/>
</dbReference>
<dbReference type="GO" id="GO:0003824">
    <property type="term" value="F:catalytic activity"/>
    <property type="evidence" value="ECO:0007669"/>
    <property type="project" value="InterPro"/>
</dbReference>
<evidence type="ECO:0000259" key="1">
    <source>
        <dbReference type="Pfam" id="PF03372"/>
    </source>
</evidence>
<dbReference type="Pfam" id="PF03372">
    <property type="entry name" value="Exo_endo_phos"/>
    <property type="match status" value="1"/>
</dbReference>
<dbReference type="Gene3D" id="3.60.10.10">
    <property type="entry name" value="Endonuclease/exonuclease/phosphatase"/>
    <property type="match status" value="1"/>
</dbReference>
<feature type="domain" description="Endonuclease/exonuclease/phosphatase" evidence="1">
    <location>
        <begin position="21"/>
        <end position="126"/>
    </location>
</feature>
<dbReference type="Ensembl" id="ENSLACT00000013019.1">
    <property type="protein sequence ID" value="ENSLACP00000012924.1"/>
    <property type="gene ID" value="ENSLACG00000011382.1"/>
</dbReference>
<dbReference type="OMA" id="NEATICH"/>
<dbReference type="InterPro" id="IPR005135">
    <property type="entry name" value="Endo/exonuclease/phosphatase"/>
</dbReference>
<dbReference type="STRING" id="7897.ENSLACP00000012924"/>
<accession>H3ATF3</accession>
<reference evidence="2" key="3">
    <citation type="submission" date="2025-09" db="UniProtKB">
        <authorList>
            <consortium name="Ensembl"/>
        </authorList>
    </citation>
    <scope>IDENTIFICATION</scope>
</reference>
<dbReference type="InterPro" id="IPR036691">
    <property type="entry name" value="Endo/exonu/phosph_ase_sf"/>
</dbReference>
<dbReference type="InParanoid" id="H3ATF3"/>
<dbReference type="AlphaFoldDB" id="H3ATF3"/>
<dbReference type="eggNOG" id="ENOG502S67M">
    <property type="taxonomic scope" value="Eukaryota"/>
</dbReference>
<organism evidence="2 3">
    <name type="scientific">Latimeria chalumnae</name>
    <name type="common">Coelacanth</name>
    <dbReference type="NCBI Taxonomy" id="7897"/>
    <lineage>
        <taxon>Eukaryota</taxon>
        <taxon>Metazoa</taxon>
        <taxon>Chordata</taxon>
        <taxon>Craniata</taxon>
        <taxon>Vertebrata</taxon>
        <taxon>Euteleostomi</taxon>
        <taxon>Coelacanthiformes</taxon>
        <taxon>Coelacanthidae</taxon>
        <taxon>Latimeria</taxon>
    </lineage>
</organism>
<reference evidence="3" key="1">
    <citation type="submission" date="2011-08" db="EMBL/GenBank/DDBJ databases">
        <title>The draft genome of Latimeria chalumnae.</title>
        <authorList>
            <person name="Di Palma F."/>
            <person name="Alfoldi J."/>
            <person name="Johnson J."/>
            <person name="Berlin A."/>
            <person name="Gnerre S."/>
            <person name="Jaffe D."/>
            <person name="MacCallum I."/>
            <person name="Young S."/>
            <person name="Walker B.J."/>
            <person name="Lander E."/>
            <person name="Lindblad-Toh K."/>
        </authorList>
    </citation>
    <scope>NUCLEOTIDE SEQUENCE [LARGE SCALE GENOMIC DNA]</scope>
    <source>
        <strain evidence="3">Wild caught</strain>
    </source>
</reference>
<evidence type="ECO:0000313" key="2">
    <source>
        <dbReference type="Ensembl" id="ENSLACP00000012924.1"/>
    </source>
</evidence>
<dbReference type="PANTHER" id="PTHR19446">
    <property type="entry name" value="REVERSE TRANSCRIPTASES"/>
    <property type="match status" value="1"/>
</dbReference>
<name>H3ATF3_LATCH</name>
<keyword evidence="3" id="KW-1185">Reference proteome</keyword>
<dbReference type="HOGENOM" id="CLU_000680_2_1_1"/>
<sequence length="368" mass="42235">KLVTLASMYAPNIDDPVAVQAFFLKMAQFPYPWIIGGDFNCPLDMVVDRSSPIPVGRTQMAKVIETSMVDCGLVDIWRHLHPRTREYSHYSHAHNSFSRIDLVLISSSLIHQVKECKFLPRYISDHSPINIRMETPDGGRGPYRWRLDPQLLNKEESVREIESAIKEFFRFNHPLVSTPDTIWEAFKATIRGKIIALSSAYKKSYITLELDLRRAETELYKSNSAESRERVASLQHELNVLSTSKAERALLRIRSRFYARGDKAGKLLAWQLCREEADRHVPSINLEDGTTSSTPEAINRAFQNYYTSLYSTQYDKGSMRGHMFSFLEGVEIPELPGELREQLDVPLSWLEIREAIFSYPHGRAPPLT</sequence>
<dbReference type="EMBL" id="AFYH01111386">
    <property type="status" value="NOT_ANNOTATED_CDS"/>
    <property type="molecule type" value="Genomic_DNA"/>
</dbReference>